<accession>A0ABX9BYP6</accession>
<feature type="transmembrane region" description="Helical" evidence="1">
    <location>
        <begin position="44"/>
        <end position="66"/>
    </location>
</feature>
<keyword evidence="1" id="KW-0472">Membrane</keyword>
<keyword evidence="3" id="KW-1185">Reference proteome</keyword>
<evidence type="ECO:0008006" key="4">
    <source>
        <dbReference type="Google" id="ProtNLM"/>
    </source>
</evidence>
<name>A0ABX9BYP6_9BURK</name>
<protein>
    <recommendedName>
        <fullName evidence="4">Phage abortive infection protein</fullName>
    </recommendedName>
</protein>
<dbReference type="Pfam" id="PF16872">
    <property type="entry name" value="putAbiC"/>
    <property type="match status" value="1"/>
</dbReference>
<reference evidence="2 3" key="1">
    <citation type="submission" date="2014-12" db="EMBL/GenBank/DDBJ databases">
        <title>Complete genome sequence of Herbaspirillum rubrisubalbicans Os38.</title>
        <authorList>
            <person name="Chen M."/>
            <person name="An Q."/>
        </authorList>
    </citation>
    <scope>NUCLEOTIDE SEQUENCE [LARGE SCALE GENOMIC DNA]</scope>
    <source>
        <strain evidence="2 3">Os38</strain>
    </source>
</reference>
<dbReference type="Proteomes" id="UP000248631">
    <property type="component" value="Unassembled WGS sequence"/>
</dbReference>
<keyword evidence="1" id="KW-0812">Transmembrane</keyword>
<sequence>MRRALAAVVATLISICLVILFFIHKATSKGWEDSTASALGQAGDYFGGILNPIIGLVTIFLVFITLRMQREELQAAQSELAESRAISAQQIKAVKRQSFEQTFFAWLNSYRDIVEKVKVEESTGRLALKVLWDQHLSYSTIAAIVKLRKIRLVLSKSLPQNQVGPDDPRLTINVCLTQWDKLFRDNEHQLDTMFRTLYRLLKWIDDQPEDTIELEEKWHYISIVRAHLSTMEGLFLFYNGCSKLGQNMNYFINKYALFDNLTIANSKYNSLVYSHSNKHTFEPRAFNSELARKNLLYRKP</sequence>
<gene>
    <name evidence="2" type="ORF">RB24_17535</name>
</gene>
<dbReference type="InterPro" id="IPR031709">
    <property type="entry name" value="PutAbiC"/>
</dbReference>
<comment type="caution">
    <text evidence="2">The sequence shown here is derived from an EMBL/GenBank/DDBJ whole genome shotgun (WGS) entry which is preliminary data.</text>
</comment>
<organism evidence="2 3">
    <name type="scientific">Herbaspirillum rubrisubalbicans</name>
    <dbReference type="NCBI Taxonomy" id="80842"/>
    <lineage>
        <taxon>Bacteria</taxon>
        <taxon>Pseudomonadati</taxon>
        <taxon>Pseudomonadota</taxon>
        <taxon>Betaproteobacteria</taxon>
        <taxon>Burkholderiales</taxon>
        <taxon>Oxalobacteraceae</taxon>
        <taxon>Herbaspirillum</taxon>
    </lineage>
</organism>
<proteinExistence type="predicted"/>
<keyword evidence="1" id="KW-1133">Transmembrane helix</keyword>
<evidence type="ECO:0000313" key="2">
    <source>
        <dbReference type="EMBL" id="RAM63128.1"/>
    </source>
</evidence>
<evidence type="ECO:0000313" key="3">
    <source>
        <dbReference type="Proteomes" id="UP000248631"/>
    </source>
</evidence>
<evidence type="ECO:0000256" key="1">
    <source>
        <dbReference type="SAM" id="Phobius"/>
    </source>
</evidence>
<dbReference type="EMBL" id="JUGD01000022">
    <property type="protein sequence ID" value="RAM63128.1"/>
    <property type="molecule type" value="Genomic_DNA"/>
</dbReference>